<accession>A0A8J3KEJ2</accession>
<protein>
    <submittedName>
        <fullName evidence="2">Uncharacterized protein</fullName>
    </submittedName>
</protein>
<evidence type="ECO:0000313" key="2">
    <source>
        <dbReference type="EMBL" id="GIF93579.1"/>
    </source>
</evidence>
<reference evidence="2 3" key="1">
    <citation type="submission" date="2021-01" db="EMBL/GenBank/DDBJ databases">
        <title>Whole genome shotgun sequence of Catellatospora chokoriensis NBRC 107358.</title>
        <authorList>
            <person name="Komaki H."/>
            <person name="Tamura T."/>
        </authorList>
    </citation>
    <scope>NUCLEOTIDE SEQUENCE [LARGE SCALE GENOMIC DNA]</scope>
    <source>
        <strain evidence="2 3">NBRC 107358</strain>
    </source>
</reference>
<organism evidence="2 3">
    <name type="scientific">Catellatospora chokoriensis</name>
    <dbReference type="NCBI Taxonomy" id="310353"/>
    <lineage>
        <taxon>Bacteria</taxon>
        <taxon>Bacillati</taxon>
        <taxon>Actinomycetota</taxon>
        <taxon>Actinomycetes</taxon>
        <taxon>Micromonosporales</taxon>
        <taxon>Micromonosporaceae</taxon>
        <taxon>Catellatospora</taxon>
    </lineage>
</organism>
<proteinExistence type="predicted"/>
<dbReference type="Proteomes" id="UP000619293">
    <property type="component" value="Unassembled WGS sequence"/>
</dbReference>
<comment type="caution">
    <text evidence="2">The sequence shown here is derived from an EMBL/GenBank/DDBJ whole genome shotgun (WGS) entry which is preliminary data.</text>
</comment>
<gene>
    <name evidence="2" type="ORF">Cch02nite_70230</name>
</gene>
<evidence type="ECO:0000313" key="3">
    <source>
        <dbReference type="Proteomes" id="UP000619293"/>
    </source>
</evidence>
<dbReference type="EMBL" id="BONG01000067">
    <property type="protein sequence ID" value="GIF93579.1"/>
    <property type="molecule type" value="Genomic_DNA"/>
</dbReference>
<keyword evidence="3" id="KW-1185">Reference proteome</keyword>
<sequence>MGAVSTSEVMVMLRTVGDGLGLGAGDGVGAPNAGAPSSRRAAENSPAATFNMVPLTMMPCMARPVSPRHLVPV</sequence>
<feature type="region of interest" description="Disordered" evidence="1">
    <location>
        <begin position="23"/>
        <end position="45"/>
    </location>
</feature>
<name>A0A8J3KEJ2_9ACTN</name>
<evidence type="ECO:0000256" key="1">
    <source>
        <dbReference type="SAM" id="MobiDB-lite"/>
    </source>
</evidence>
<dbReference type="AlphaFoldDB" id="A0A8J3KEJ2"/>